<dbReference type="Proteomes" id="UP000317893">
    <property type="component" value="Unassembled WGS sequence"/>
</dbReference>
<reference evidence="10 11" key="1">
    <citation type="submission" date="2019-06" db="EMBL/GenBank/DDBJ databases">
        <title>Sequencing the genomes of 1000 actinobacteria strains.</title>
        <authorList>
            <person name="Klenk H.-P."/>
        </authorList>
    </citation>
    <scope>NUCLEOTIDE SEQUENCE [LARGE SCALE GENOMIC DNA]</scope>
    <source>
        <strain evidence="10 11">DSM 18607</strain>
    </source>
</reference>
<comment type="caution">
    <text evidence="10">The sequence shown here is derived from an EMBL/GenBank/DDBJ whole genome shotgun (WGS) entry which is preliminary data.</text>
</comment>
<keyword evidence="5 6" id="KW-0413">Isomerase</keyword>
<protein>
    <recommendedName>
        <fullName evidence="3 6">peptidylprolyl isomerase</fullName>
        <ecNumber evidence="3 6">5.2.1.8</ecNumber>
    </recommendedName>
</protein>
<dbReference type="RefSeq" id="WP_170185720.1">
    <property type="nucleotide sequence ID" value="NZ_BAAAPR010000015.1"/>
</dbReference>
<feature type="domain" description="PPIase FKBP-type" evidence="9">
    <location>
        <begin position="265"/>
        <end position="353"/>
    </location>
</feature>
<accession>A0A542E4R9</accession>
<sequence length="353" mass="34804">MPHPLTSPRRRAAGLGAAALVATLALAACGSTSSSTTSQASGGATSSATPSDGASTAADQGVHAPANKAADLALLDSVKVTDNGSGKAPTVALTTKPLRVSQTAVKVLKPGTGAKSDAKSKVTITEALYLGSSGKELDSTYGKPAQSFTLADNNTIPGLRIALDGVQAGSRILAGISAADAFGATGNSQAGIAANETLLLVADVVAVGTPLTEAKGTAVAPVAGLPTVTFASGKGPTITVPKTAAPTTLVSQLLVEGTGATVKAGQNLTVQYTGATWADGKVFDSSWTKGSPFSFPVGQGQVIKGWDTGLVGKKVGSRVLLVVPPAQGYGAQAQGSIPANSTLVFVVDVLDAS</sequence>
<dbReference type="SUPFAM" id="SSF54534">
    <property type="entry name" value="FKBP-like"/>
    <property type="match status" value="2"/>
</dbReference>
<dbReference type="PROSITE" id="PS50059">
    <property type="entry name" value="FKBP_PPIASE"/>
    <property type="match status" value="2"/>
</dbReference>
<feature type="signal peptide" evidence="8">
    <location>
        <begin position="1"/>
        <end position="27"/>
    </location>
</feature>
<feature type="chain" id="PRO_5038400946" description="peptidylprolyl isomerase" evidence="8">
    <location>
        <begin position="28"/>
        <end position="353"/>
    </location>
</feature>
<dbReference type="AlphaFoldDB" id="A0A542E4R9"/>
<evidence type="ECO:0000313" key="11">
    <source>
        <dbReference type="Proteomes" id="UP000317893"/>
    </source>
</evidence>
<evidence type="ECO:0000256" key="5">
    <source>
        <dbReference type="ARBA" id="ARBA00023235"/>
    </source>
</evidence>
<evidence type="ECO:0000259" key="9">
    <source>
        <dbReference type="PROSITE" id="PS50059"/>
    </source>
</evidence>
<feature type="compositionally biased region" description="Low complexity" evidence="7">
    <location>
        <begin position="33"/>
        <end position="58"/>
    </location>
</feature>
<dbReference type="InterPro" id="IPR046357">
    <property type="entry name" value="PPIase_dom_sf"/>
</dbReference>
<evidence type="ECO:0000256" key="8">
    <source>
        <dbReference type="SAM" id="SignalP"/>
    </source>
</evidence>
<evidence type="ECO:0000256" key="2">
    <source>
        <dbReference type="ARBA" id="ARBA00006577"/>
    </source>
</evidence>
<comment type="catalytic activity">
    <reaction evidence="1 6">
        <text>[protein]-peptidylproline (omega=180) = [protein]-peptidylproline (omega=0)</text>
        <dbReference type="Rhea" id="RHEA:16237"/>
        <dbReference type="Rhea" id="RHEA-COMP:10747"/>
        <dbReference type="Rhea" id="RHEA-COMP:10748"/>
        <dbReference type="ChEBI" id="CHEBI:83833"/>
        <dbReference type="ChEBI" id="CHEBI:83834"/>
        <dbReference type="EC" id="5.2.1.8"/>
    </reaction>
</comment>
<gene>
    <name evidence="10" type="ORF">FB458_3437</name>
</gene>
<dbReference type="Pfam" id="PF00254">
    <property type="entry name" value="FKBP_C"/>
    <property type="match status" value="2"/>
</dbReference>
<dbReference type="PANTHER" id="PTHR43811">
    <property type="entry name" value="FKBP-TYPE PEPTIDYL-PROLYL CIS-TRANS ISOMERASE FKPA"/>
    <property type="match status" value="1"/>
</dbReference>
<dbReference type="FunFam" id="3.10.50.40:FF:000006">
    <property type="entry name" value="Peptidyl-prolyl cis-trans isomerase"/>
    <property type="match status" value="1"/>
</dbReference>
<dbReference type="EMBL" id="VFMN01000001">
    <property type="protein sequence ID" value="TQJ10317.1"/>
    <property type="molecule type" value="Genomic_DNA"/>
</dbReference>
<name>A0A542E4R9_9MICO</name>
<evidence type="ECO:0000256" key="1">
    <source>
        <dbReference type="ARBA" id="ARBA00000971"/>
    </source>
</evidence>
<keyword evidence="4 6" id="KW-0697">Rotamase</keyword>
<proteinExistence type="inferred from homology"/>
<dbReference type="EC" id="5.2.1.8" evidence="3 6"/>
<feature type="region of interest" description="Disordered" evidence="7">
    <location>
        <begin position="33"/>
        <end position="61"/>
    </location>
</feature>
<dbReference type="GO" id="GO:0003755">
    <property type="term" value="F:peptidyl-prolyl cis-trans isomerase activity"/>
    <property type="evidence" value="ECO:0007669"/>
    <property type="project" value="UniProtKB-KW"/>
</dbReference>
<evidence type="ECO:0000256" key="6">
    <source>
        <dbReference type="PROSITE-ProRule" id="PRU00277"/>
    </source>
</evidence>
<evidence type="ECO:0000256" key="7">
    <source>
        <dbReference type="SAM" id="MobiDB-lite"/>
    </source>
</evidence>
<keyword evidence="11" id="KW-1185">Reference proteome</keyword>
<dbReference type="InterPro" id="IPR001179">
    <property type="entry name" value="PPIase_FKBP_dom"/>
</dbReference>
<evidence type="ECO:0000256" key="3">
    <source>
        <dbReference type="ARBA" id="ARBA00013194"/>
    </source>
</evidence>
<dbReference type="Gene3D" id="3.10.50.40">
    <property type="match status" value="2"/>
</dbReference>
<organism evidence="10 11">
    <name type="scientific">Lapillicoccus jejuensis</name>
    <dbReference type="NCBI Taxonomy" id="402171"/>
    <lineage>
        <taxon>Bacteria</taxon>
        <taxon>Bacillati</taxon>
        <taxon>Actinomycetota</taxon>
        <taxon>Actinomycetes</taxon>
        <taxon>Micrococcales</taxon>
        <taxon>Intrasporangiaceae</taxon>
        <taxon>Lapillicoccus</taxon>
    </lineage>
</organism>
<evidence type="ECO:0000313" key="10">
    <source>
        <dbReference type="EMBL" id="TQJ10317.1"/>
    </source>
</evidence>
<keyword evidence="8" id="KW-0732">Signal</keyword>
<comment type="similarity">
    <text evidence="2">Belongs to the FKBP-type PPIase family.</text>
</comment>
<feature type="domain" description="PPIase FKBP-type" evidence="9">
    <location>
        <begin position="119"/>
        <end position="208"/>
    </location>
</feature>
<dbReference type="PANTHER" id="PTHR43811:SF19">
    <property type="entry name" value="39 KDA FK506-BINDING NUCLEAR PROTEIN"/>
    <property type="match status" value="1"/>
</dbReference>
<evidence type="ECO:0000256" key="4">
    <source>
        <dbReference type="ARBA" id="ARBA00023110"/>
    </source>
</evidence>